<feature type="region of interest" description="Disordered" evidence="2">
    <location>
        <begin position="1"/>
        <end position="160"/>
    </location>
</feature>
<evidence type="ECO:0008006" key="5">
    <source>
        <dbReference type="Google" id="ProtNLM"/>
    </source>
</evidence>
<sequence length="577" mass="62575">MTEPQPQPDHDKASETVSSEQQSQVPTEAQTPDPAVSAPSAGDTPSSEATPRGADQESNEAEKPAADAAPVEESPAPDAAPEEESPAPEAEPSTETAPPSPVPTPAEVPKPSAIPTPAAIAPKARPRPPASPAPATTTGHEVPGVPTSPVTDPEAPPMDPAEVAAASEFGHVAEDGTVSVREASGERVVGQFPDVTEADALSLYIRRYLDLKAQVDLFEARIAQLTIKDLDSTQHSLADALEAPAAVGDLDGLRARFEDLKAVATDRRRQINAEREEARAHALAERTTIVEKAEQIAAMDPARVQWKAQGQALRDLLETWKAAQKAGPRIDRPSEDALWKRFAAARSTFDKNRRQFFAELDKTHAEAKQVKERLIERAESLSHSTEWGPTTLAYRDLMAEWKAAGRASRKEDDALWARFRAAQDVFFEARNASNAQVDAEYGQNLTVKLALLEEAEALVPVGDLKEAKARLRDIQDRWEEAGKVPRGDLQRVEGRMRAVEQAIRDADQQEWRQKNPRVRARAEGAAAQLEEAIAGLEADLEKAKASGNERAITAATEALEARRAWLAQVLRAADDTR</sequence>
<dbReference type="InterPro" id="IPR007139">
    <property type="entry name" value="DUF349"/>
</dbReference>
<keyword evidence="4" id="KW-1185">Reference proteome</keyword>
<gene>
    <name evidence="3" type="ORF">SAMN04488554_1415</name>
</gene>
<dbReference type="OrthoDB" id="5422202at2"/>
<feature type="compositionally biased region" description="Pro residues" evidence="2">
    <location>
        <begin position="98"/>
        <end position="114"/>
    </location>
</feature>
<reference evidence="4" key="1">
    <citation type="submission" date="2016-10" db="EMBL/GenBank/DDBJ databases">
        <authorList>
            <person name="Varghese N."/>
            <person name="Submissions S."/>
        </authorList>
    </citation>
    <scope>NUCLEOTIDE SEQUENCE [LARGE SCALE GENOMIC DNA]</scope>
    <source>
        <strain evidence="4">DSM 21368</strain>
    </source>
</reference>
<proteinExistence type="predicted"/>
<dbReference type="Proteomes" id="UP000199220">
    <property type="component" value="Unassembled WGS sequence"/>
</dbReference>
<evidence type="ECO:0000256" key="2">
    <source>
        <dbReference type="SAM" id="MobiDB-lite"/>
    </source>
</evidence>
<accession>A0A1H5FQA0</accession>
<dbReference type="Pfam" id="PF03993">
    <property type="entry name" value="DUF349"/>
    <property type="match status" value="3"/>
</dbReference>
<evidence type="ECO:0000313" key="3">
    <source>
        <dbReference type="EMBL" id="SEE05652.1"/>
    </source>
</evidence>
<evidence type="ECO:0000256" key="1">
    <source>
        <dbReference type="SAM" id="Coils"/>
    </source>
</evidence>
<feature type="compositionally biased region" description="Low complexity" evidence="2">
    <location>
        <begin position="15"/>
        <end position="28"/>
    </location>
</feature>
<feature type="coiled-coil region" evidence="1">
    <location>
        <begin position="489"/>
        <end position="546"/>
    </location>
</feature>
<evidence type="ECO:0000313" key="4">
    <source>
        <dbReference type="Proteomes" id="UP000199220"/>
    </source>
</evidence>
<dbReference type="RefSeq" id="WP_089772277.1">
    <property type="nucleotide sequence ID" value="NZ_FNTX01000001.1"/>
</dbReference>
<dbReference type="STRING" id="648782.SAMN04488554_1415"/>
<name>A0A1H5FQA0_9MICO</name>
<feature type="compositionally biased region" description="Low complexity" evidence="2">
    <location>
        <begin position="87"/>
        <end position="97"/>
    </location>
</feature>
<protein>
    <recommendedName>
        <fullName evidence="5">DUF349 domain-containing protein</fullName>
    </recommendedName>
</protein>
<organism evidence="3 4">
    <name type="scientific">Ruania alba</name>
    <dbReference type="NCBI Taxonomy" id="648782"/>
    <lineage>
        <taxon>Bacteria</taxon>
        <taxon>Bacillati</taxon>
        <taxon>Actinomycetota</taxon>
        <taxon>Actinomycetes</taxon>
        <taxon>Micrococcales</taxon>
        <taxon>Ruaniaceae</taxon>
        <taxon>Ruania</taxon>
    </lineage>
</organism>
<feature type="compositionally biased region" description="Low complexity" evidence="2">
    <location>
        <begin position="66"/>
        <end position="79"/>
    </location>
</feature>
<dbReference type="AlphaFoldDB" id="A0A1H5FQA0"/>
<dbReference type="EMBL" id="FNTX01000001">
    <property type="protein sequence ID" value="SEE05652.1"/>
    <property type="molecule type" value="Genomic_DNA"/>
</dbReference>
<keyword evidence="1" id="KW-0175">Coiled coil</keyword>